<protein>
    <submittedName>
        <fullName evidence="3">SDR family NAD(P)-dependent oxidoreductase</fullName>
    </submittedName>
</protein>
<evidence type="ECO:0000313" key="4">
    <source>
        <dbReference type="Proteomes" id="UP000297834"/>
    </source>
</evidence>
<evidence type="ECO:0000313" key="3">
    <source>
        <dbReference type="EMBL" id="TEU24784.1"/>
    </source>
</evidence>
<dbReference type="AlphaFoldDB" id="A0A4Y7XBE9"/>
<proteinExistence type="inferred from homology"/>
<dbReference type="SUPFAM" id="SSF51735">
    <property type="entry name" value="NAD(P)-binding Rossmann-fold domains"/>
    <property type="match status" value="1"/>
</dbReference>
<evidence type="ECO:0000256" key="2">
    <source>
        <dbReference type="ARBA" id="ARBA00023002"/>
    </source>
</evidence>
<dbReference type="InterPro" id="IPR036291">
    <property type="entry name" value="NAD(P)-bd_dom_sf"/>
</dbReference>
<dbReference type="InterPro" id="IPR002347">
    <property type="entry name" value="SDR_fam"/>
</dbReference>
<dbReference type="EMBL" id="SNTY01000058">
    <property type="protein sequence ID" value="TEU24784.1"/>
    <property type="molecule type" value="Genomic_DNA"/>
</dbReference>
<dbReference type="OrthoDB" id="5513072at2"/>
<dbReference type="PANTHER" id="PTHR43669">
    <property type="entry name" value="5-KETO-D-GLUCONATE 5-REDUCTASE"/>
    <property type="match status" value="1"/>
</dbReference>
<dbReference type="STRING" id="1120977.GCA_000619845_01681"/>
<comment type="similarity">
    <text evidence="1">Belongs to the short-chain dehydrogenases/reductases (SDR) family.</text>
</comment>
<evidence type="ECO:0000256" key="1">
    <source>
        <dbReference type="ARBA" id="ARBA00006484"/>
    </source>
</evidence>
<dbReference type="PANTHER" id="PTHR43669:SF3">
    <property type="entry name" value="ALCOHOL DEHYDROGENASE, PUTATIVE (AFU_ORTHOLOGUE AFUA_3G03445)-RELATED"/>
    <property type="match status" value="1"/>
</dbReference>
<dbReference type="RefSeq" id="WP_134245174.1">
    <property type="nucleotide sequence ID" value="NZ_SNTY01000058.1"/>
</dbReference>
<accession>A0A4Y7XBE9</accession>
<name>A0A4Y7XBE9_9GAMM</name>
<dbReference type="Gene3D" id="3.40.50.720">
    <property type="entry name" value="NAD(P)-binding Rossmann-like Domain"/>
    <property type="match status" value="1"/>
</dbReference>
<reference evidence="3 4" key="1">
    <citation type="submission" date="2019-03" db="EMBL/GenBank/DDBJ databases">
        <title>Alkanindiges illinoisensis: a potential pathogenic isolated from ascites of a gastric cancer patient with abdominal metastasis.</title>
        <authorList>
            <person name="Hu X."/>
            <person name="Yang B."/>
            <person name="Yan X."/>
            <person name="Lin L."/>
            <person name="Zhao H."/>
            <person name="Zhou F."/>
            <person name="Su B."/>
            <person name="Chen J."/>
            <person name="Rui Y."/>
            <person name="Wang Q."/>
            <person name="Zheng L."/>
        </authorList>
    </citation>
    <scope>NUCLEOTIDE SEQUENCE [LARGE SCALE GENOMIC DNA]</scope>
    <source>
        <strain evidence="3 4">NFYY 23406</strain>
    </source>
</reference>
<keyword evidence="4" id="KW-1185">Reference proteome</keyword>
<dbReference type="GO" id="GO:0016491">
    <property type="term" value="F:oxidoreductase activity"/>
    <property type="evidence" value="ECO:0007669"/>
    <property type="project" value="UniProtKB-KW"/>
</dbReference>
<comment type="caution">
    <text evidence="3">The sequence shown here is derived from an EMBL/GenBank/DDBJ whole genome shotgun (WGS) entry which is preliminary data.</text>
</comment>
<sequence>MIRQRCAVVVGMGASHGIGAAVSRRIGHEGLLVYVAGRTPEKLEGVVAEIQQAGGQAESYILDATKTRQVDALFSHINARQQAIAQTCWHIYQQPRSA</sequence>
<organism evidence="3 4">
    <name type="scientific">Alkanindiges illinoisensis</name>
    <dbReference type="NCBI Taxonomy" id="197183"/>
    <lineage>
        <taxon>Bacteria</taxon>
        <taxon>Pseudomonadati</taxon>
        <taxon>Pseudomonadota</taxon>
        <taxon>Gammaproteobacteria</taxon>
        <taxon>Moraxellales</taxon>
        <taxon>Moraxellaceae</taxon>
        <taxon>Alkanindiges</taxon>
    </lineage>
</organism>
<gene>
    <name evidence="3" type="ORF">E2B99_11880</name>
</gene>
<dbReference type="Proteomes" id="UP000297834">
    <property type="component" value="Unassembled WGS sequence"/>
</dbReference>
<keyword evidence="2" id="KW-0560">Oxidoreductase</keyword>
<dbReference type="Pfam" id="PF00106">
    <property type="entry name" value="adh_short"/>
    <property type="match status" value="1"/>
</dbReference>